<protein>
    <submittedName>
        <fullName evidence="1">Uncharacterized protein</fullName>
    </submittedName>
</protein>
<dbReference type="EMBL" id="CM023476">
    <property type="protein sequence ID" value="KAH7941526.1"/>
    <property type="molecule type" value="Genomic_DNA"/>
</dbReference>
<evidence type="ECO:0000313" key="2">
    <source>
        <dbReference type="Proteomes" id="UP000821865"/>
    </source>
</evidence>
<comment type="caution">
    <text evidence="1">The sequence shown here is derived from an EMBL/GenBank/DDBJ whole genome shotgun (WGS) entry which is preliminary data.</text>
</comment>
<accession>A0ACB8CFR1</accession>
<keyword evidence="2" id="KW-1185">Reference proteome</keyword>
<sequence length="384" mass="41748">MSSTALGQPAAEPKNTMSGPRVQTQLQATRQAPGGQAVADHLDHNVLLCPAAVAASLLASQACAVGDTHQQLVELLVKAGGKLEHLQEATLNALEAIEGDTANAEAALAYRMFVSRNLEVSEDCEQQLKSQLRCAVDRVSFHASSPEEVAEEVNGAFADGNPLIGEVLAPDAVDPAAKMVVASAFHYRGLLEPPFTRNPAKRRFRLRQDTYEILEFERSAGRFMHAEIEDPVATKVLELPYRGGTASLLLLLPDRSRRLNDLRAKLTPAFLAKLYSLNRTLIHAGVKQAFMPSAAFTNLVPAAEVRLGDLLHKATLVLDEGGPAPTLPYDKLSKEEKLRVSILPSVRPADVQFELIRPFIFVLRKTDDGCILLVGVVKDLKMLQ</sequence>
<dbReference type="Proteomes" id="UP000821865">
    <property type="component" value="Chromosome 7"/>
</dbReference>
<evidence type="ECO:0000313" key="1">
    <source>
        <dbReference type="EMBL" id="KAH7941526.1"/>
    </source>
</evidence>
<name>A0ACB8CFR1_DERSI</name>
<proteinExistence type="predicted"/>
<reference evidence="1" key="1">
    <citation type="submission" date="2020-05" db="EMBL/GenBank/DDBJ databases">
        <title>Large-scale comparative analyses of tick genomes elucidate their genetic diversity and vector capacities.</title>
        <authorList>
            <person name="Jia N."/>
            <person name="Wang J."/>
            <person name="Shi W."/>
            <person name="Du L."/>
            <person name="Sun Y."/>
            <person name="Zhan W."/>
            <person name="Jiang J."/>
            <person name="Wang Q."/>
            <person name="Zhang B."/>
            <person name="Ji P."/>
            <person name="Sakyi L.B."/>
            <person name="Cui X."/>
            <person name="Yuan T."/>
            <person name="Jiang B."/>
            <person name="Yang W."/>
            <person name="Lam T.T.-Y."/>
            <person name="Chang Q."/>
            <person name="Ding S."/>
            <person name="Wang X."/>
            <person name="Zhu J."/>
            <person name="Ruan X."/>
            <person name="Zhao L."/>
            <person name="Wei J."/>
            <person name="Que T."/>
            <person name="Du C."/>
            <person name="Cheng J."/>
            <person name="Dai P."/>
            <person name="Han X."/>
            <person name="Huang E."/>
            <person name="Gao Y."/>
            <person name="Liu J."/>
            <person name="Shao H."/>
            <person name="Ye R."/>
            <person name="Li L."/>
            <person name="Wei W."/>
            <person name="Wang X."/>
            <person name="Wang C."/>
            <person name="Yang T."/>
            <person name="Huo Q."/>
            <person name="Li W."/>
            <person name="Guo W."/>
            <person name="Chen H."/>
            <person name="Zhou L."/>
            <person name="Ni X."/>
            <person name="Tian J."/>
            <person name="Zhou Y."/>
            <person name="Sheng Y."/>
            <person name="Liu T."/>
            <person name="Pan Y."/>
            <person name="Xia L."/>
            <person name="Li J."/>
            <person name="Zhao F."/>
            <person name="Cao W."/>
        </authorList>
    </citation>
    <scope>NUCLEOTIDE SEQUENCE</scope>
    <source>
        <strain evidence="1">Dsil-2018</strain>
    </source>
</reference>
<organism evidence="1 2">
    <name type="scientific">Dermacentor silvarum</name>
    <name type="common">Tick</name>
    <dbReference type="NCBI Taxonomy" id="543639"/>
    <lineage>
        <taxon>Eukaryota</taxon>
        <taxon>Metazoa</taxon>
        <taxon>Ecdysozoa</taxon>
        <taxon>Arthropoda</taxon>
        <taxon>Chelicerata</taxon>
        <taxon>Arachnida</taxon>
        <taxon>Acari</taxon>
        <taxon>Parasitiformes</taxon>
        <taxon>Ixodida</taxon>
        <taxon>Ixodoidea</taxon>
        <taxon>Ixodidae</taxon>
        <taxon>Rhipicephalinae</taxon>
        <taxon>Dermacentor</taxon>
    </lineage>
</organism>
<gene>
    <name evidence="1" type="ORF">HPB49_014663</name>
</gene>